<dbReference type="PANTHER" id="PTHR48081">
    <property type="entry name" value="AB HYDROLASE SUPERFAMILY PROTEIN C4A8.06C"/>
    <property type="match status" value="1"/>
</dbReference>
<dbReference type="Proteomes" id="UP000237755">
    <property type="component" value="Unassembled WGS sequence"/>
</dbReference>
<accession>A0ABX5AWC6</accession>
<dbReference type="InterPro" id="IPR029058">
    <property type="entry name" value="AB_hydrolase_fold"/>
</dbReference>
<dbReference type="PANTHER" id="PTHR48081:SF13">
    <property type="entry name" value="ALPHA_BETA HYDROLASE"/>
    <property type="match status" value="1"/>
</dbReference>
<dbReference type="InterPro" id="IPR050300">
    <property type="entry name" value="GDXG_lipolytic_enzyme"/>
</dbReference>
<feature type="domain" description="BD-FAE-like" evidence="2">
    <location>
        <begin position="15"/>
        <end position="212"/>
    </location>
</feature>
<evidence type="ECO:0000313" key="3">
    <source>
        <dbReference type="EMBL" id="PPL19185.1"/>
    </source>
</evidence>
<evidence type="ECO:0000256" key="1">
    <source>
        <dbReference type="ARBA" id="ARBA00022801"/>
    </source>
</evidence>
<dbReference type="InterPro" id="IPR049492">
    <property type="entry name" value="BD-FAE-like_dom"/>
</dbReference>
<dbReference type="EMBL" id="MPZN01000018">
    <property type="protein sequence ID" value="PPL19185.1"/>
    <property type="molecule type" value="Genomic_DNA"/>
</dbReference>
<evidence type="ECO:0000259" key="2">
    <source>
        <dbReference type="Pfam" id="PF20434"/>
    </source>
</evidence>
<sequence>MREHLAIEFARGLLLDIVRPADDRALPAIIWLHGGAWRMGDRSWRPDFARYFARSGFVMISIDYTLSGDAVFPRQLLDVRAGIRWVREHASEHGILADSIGLWGSSAGGHLAALAGLHGGARAILGEPEGAGSAAVQAVMDGYGAGDLLAPDQDNPPTAGLLGGSPGERRELATLASPARTDVASAPPFLIMHGAADDLVPASQSIALYEALAAGGTDATLYLIDGFGHGFLNPAGLDEVAPGPRLDSGRLESDPSATAKLRSTSGRAWPASASFGVIEEFFRENLGGPAAGDEA</sequence>
<reference evidence="3 4" key="1">
    <citation type="journal article" date="2008" name="Int. J. Syst. Evol. Microbiol.">
        <title>Leifsonia pindariensis sp. nov., isolated from the Pindari glacier of the Indian Himalayas, and emended description of the genus Leifsonia.</title>
        <authorList>
            <person name="Reddy G.S."/>
            <person name="Prabagaran S.R."/>
            <person name="Shivaji S."/>
        </authorList>
    </citation>
    <scope>NUCLEOTIDE SEQUENCE [LARGE SCALE GENOMIC DNA]</scope>
    <source>
        <strain evidence="3 4">PON 10</strain>
    </source>
</reference>
<dbReference type="SUPFAM" id="SSF53474">
    <property type="entry name" value="alpha/beta-Hydrolases"/>
    <property type="match status" value="1"/>
</dbReference>
<protein>
    <recommendedName>
        <fullName evidence="2">BD-FAE-like domain-containing protein</fullName>
    </recommendedName>
</protein>
<dbReference type="Gene3D" id="3.40.50.1820">
    <property type="entry name" value="alpha/beta hydrolase"/>
    <property type="match status" value="1"/>
</dbReference>
<name>A0ABX5AWC6_9MICO</name>
<comment type="caution">
    <text evidence="3">The sequence shown here is derived from an EMBL/GenBank/DDBJ whole genome shotgun (WGS) entry which is preliminary data.</text>
</comment>
<evidence type="ECO:0000313" key="4">
    <source>
        <dbReference type="Proteomes" id="UP000237755"/>
    </source>
</evidence>
<proteinExistence type="predicted"/>
<keyword evidence="4" id="KW-1185">Reference proteome</keyword>
<gene>
    <name evidence="3" type="ORF">GY24_07275</name>
</gene>
<dbReference type="Pfam" id="PF20434">
    <property type="entry name" value="BD-FAE"/>
    <property type="match status" value="1"/>
</dbReference>
<keyword evidence="1" id="KW-0378">Hydrolase</keyword>
<organism evidence="3 4">
    <name type="scientific">Microterricola pindariensis</name>
    <dbReference type="NCBI Taxonomy" id="478010"/>
    <lineage>
        <taxon>Bacteria</taxon>
        <taxon>Bacillati</taxon>
        <taxon>Actinomycetota</taxon>
        <taxon>Actinomycetes</taxon>
        <taxon>Micrococcales</taxon>
        <taxon>Microbacteriaceae</taxon>
        <taxon>Microterricola</taxon>
    </lineage>
</organism>